<proteinExistence type="predicted"/>
<evidence type="ECO:0000313" key="1">
    <source>
        <dbReference type="EMBL" id="KAK9926616.1"/>
    </source>
</evidence>
<protein>
    <submittedName>
        <fullName evidence="1">Uncharacterized protein</fullName>
    </submittedName>
</protein>
<evidence type="ECO:0000313" key="2">
    <source>
        <dbReference type="Proteomes" id="UP001457282"/>
    </source>
</evidence>
<organism evidence="1 2">
    <name type="scientific">Rubus argutus</name>
    <name type="common">Southern blackberry</name>
    <dbReference type="NCBI Taxonomy" id="59490"/>
    <lineage>
        <taxon>Eukaryota</taxon>
        <taxon>Viridiplantae</taxon>
        <taxon>Streptophyta</taxon>
        <taxon>Embryophyta</taxon>
        <taxon>Tracheophyta</taxon>
        <taxon>Spermatophyta</taxon>
        <taxon>Magnoliopsida</taxon>
        <taxon>eudicotyledons</taxon>
        <taxon>Gunneridae</taxon>
        <taxon>Pentapetalae</taxon>
        <taxon>rosids</taxon>
        <taxon>fabids</taxon>
        <taxon>Rosales</taxon>
        <taxon>Rosaceae</taxon>
        <taxon>Rosoideae</taxon>
        <taxon>Rosoideae incertae sedis</taxon>
        <taxon>Rubus</taxon>
    </lineage>
</organism>
<dbReference type="AlphaFoldDB" id="A0AAW1WRG7"/>
<reference evidence="1 2" key="1">
    <citation type="journal article" date="2023" name="G3 (Bethesda)">
        <title>A chromosome-length genome assembly and annotation of blackberry (Rubus argutus, cv. 'Hillquist').</title>
        <authorList>
            <person name="Bruna T."/>
            <person name="Aryal R."/>
            <person name="Dudchenko O."/>
            <person name="Sargent D.J."/>
            <person name="Mead D."/>
            <person name="Buti M."/>
            <person name="Cavallini A."/>
            <person name="Hytonen T."/>
            <person name="Andres J."/>
            <person name="Pham M."/>
            <person name="Weisz D."/>
            <person name="Mascagni F."/>
            <person name="Usai G."/>
            <person name="Natali L."/>
            <person name="Bassil N."/>
            <person name="Fernandez G.E."/>
            <person name="Lomsadze A."/>
            <person name="Armour M."/>
            <person name="Olukolu B."/>
            <person name="Poorten T."/>
            <person name="Britton C."/>
            <person name="Davik J."/>
            <person name="Ashrafi H."/>
            <person name="Aiden E.L."/>
            <person name="Borodovsky M."/>
            <person name="Worthington M."/>
        </authorList>
    </citation>
    <scope>NUCLEOTIDE SEQUENCE [LARGE SCALE GENOMIC DNA]</scope>
    <source>
        <strain evidence="1">PI 553951</strain>
    </source>
</reference>
<comment type="caution">
    <text evidence="1">The sequence shown here is derived from an EMBL/GenBank/DDBJ whole genome shotgun (WGS) entry which is preliminary data.</text>
</comment>
<dbReference type="Proteomes" id="UP001457282">
    <property type="component" value="Unassembled WGS sequence"/>
</dbReference>
<keyword evidence="2" id="KW-1185">Reference proteome</keyword>
<accession>A0AAW1WRG7</accession>
<sequence length="132" mass="15137">MLDCLTVLQQLINQLDLGNPDFYIEVSKEDNTHQGSKQPWIVMNFWVWKLWMLIKRLSGARFDLLQLPSWIGVLWSTYVDMSPFTDKLNRVTVAGISCTREIGALLGQGLGYCFHAHSCVYLAMSYVPPMSY</sequence>
<name>A0AAW1WRG7_RUBAR</name>
<gene>
    <name evidence="1" type="ORF">M0R45_023833</name>
</gene>
<dbReference type="EMBL" id="JBEDUW010000005">
    <property type="protein sequence ID" value="KAK9926616.1"/>
    <property type="molecule type" value="Genomic_DNA"/>
</dbReference>